<keyword evidence="3" id="KW-1185">Reference proteome</keyword>
<protein>
    <submittedName>
        <fullName evidence="2">Uncharacterized protein</fullName>
    </submittedName>
</protein>
<feature type="region of interest" description="Disordered" evidence="1">
    <location>
        <begin position="25"/>
        <end position="66"/>
    </location>
</feature>
<organism evidence="2 3">
    <name type="scientific">Trifolium medium</name>
    <dbReference type="NCBI Taxonomy" id="97028"/>
    <lineage>
        <taxon>Eukaryota</taxon>
        <taxon>Viridiplantae</taxon>
        <taxon>Streptophyta</taxon>
        <taxon>Embryophyta</taxon>
        <taxon>Tracheophyta</taxon>
        <taxon>Spermatophyta</taxon>
        <taxon>Magnoliopsida</taxon>
        <taxon>eudicotyledons</taxon>
        <taxon>Gunneridae</taxon>
        <taxon>Pentapetalae</taxon>
        <taxon>rosids</taxon>
        <taxon>fabids</taxon>
        <taxon>Fabales</taxon>
        <taxon>Fabaceae</taxon>
        <taxon>Papilionoideae</taxon>
        <taxon>50 kb inversion clade</taxon>
        <taxon>NPAAA clade</taxon>
        <taxon>Hologalegina</taxon>
        <taxon>IRL clade</taxon>
        <taxon>Trifolieae</taxon>
        <taxon>Trifolium</taxon>
    </lineage>
</organism>
<dbReference type="AlphaFoldDB" id="A0A392PY64"/>
<feature type="non-terminal residue" evidence="2">
    <location>
        <position position="1"/>
    </location>
</feature>
<proteinExistence type="predicted"/>
<feature type="compositionally biased region" description="Polar residues" evidence="1">
    <location>
        <begin position="54"/>
        <end position="66"/>
    </location>
</feature>
<reference evidence="2 3" key="1">
    <citation type="journal article" date="2018" name="Front. Plant Sci.">
        <title>Red Clover (Trifolium pratense) and Zigzag Clover (T. medium) - A Picture of Genomic Similarities and Differences.</title>
        <authorList>
            <person name="Dluhosova J."/>
            <person name="Istvanek J."/>
            <person name="Nedelnik J."/>
            <person name="Repkova J."/>
        </authorList>
    </citation>
    <scope>NUCLEOTIDE SEQUENCE [LARGE SCALE GENOMIC DNA]</scope>
    <source>
        <strain evidence="3">cv. 10/8</strain>
        <tissue evidence="2">Leaf</tissue>
    </source>
</reference>
<accession>A0A392PY64</accession>
<dbReference type="Proteomes" id="UP000265520">
    <property type="component" value="Unassembled WGS sequence"/>
</dbReference>
<evidence type="ECO:0000256" key="1">
    <source>
        <dbReference type="SAM" id="MobiDB-lite"/>
    </source>
</evidence>
<name>A0A392PY64_9FABA</name>
<evidence type="ECO:0000313" key="3">
    <source>
        <dbReference type="Proteomes" id="UP000265520"/>
    </source>
</evidence>
<comment type="caution">
    <text evidence="2">The sequence shown here is derived from an EMBL/GenBank/DDBJ whole genome shotgun (WGS) entry which is preliminary data.</text>
</comment>
<evidence type="ECO:0000313" key="2">
    <source>
        <dbReference type="EMBL" id="MCI17073.1"/>
    </source>
</evidence>
<sequence length="66" mass="7089">TNEIAATATAADPDPYKITTDQYVYSPDKTDNRSCNSETDKHRDGEGEGDPSTEAVSTRIGSHVTT</sequence>
<feature type="compositionally biased region" description="Basic and acidic residues" evidence="1">
    <location>
        <begin position="28"/>
        <end position="46"/>
    </location>
</feature>
<dbReference type="EMBL" id="LXQA010103749">
    <property type="protein sequence ID" value="MCI17073.1"/>
    <property type="molecule type" value="Genomic_DNA"/>
</dbReference>